<name>A0A0E3H884_METTT</name>
<dbReference type="GO" id="GO:0044874">
    <property type="term" value="P:lipoprotein localization to outer membrane"/>
    <property type="evidence" value="ECO:0007669"/>
    <property type="project" value="TreeGrafter"/>
</dbReference>
<evidence type="ECO:0000313" key="10">
    <source>
        <dbReference type="Proteomes" id="UP000066529"/>
    </source>
</evidence>
<accession>A0A0E3H884</accession>
<gene>
    <name evidence="9" type="ORF">MSTHT_0151</name>
</gene>
<dbReference type="GO" id="GO:0098797">
    <property type="term" value="C:plasma membrane protein complex"/>
    <property type="evidence" value="ECO:0007669"/>
    <property type="project" value="TreeGrafter"/>
</dbReference>
<evidence type="ECO:0000256" key="1">
    <source>
        <dbReference type="ARBA" id="ARBA00004651"/>
    </source>
</evidence>
<dbReference type="Proteomes" id="UP000066529">
    <property type="component" value="Chromosome"/>
</dbReference>
<evidence type="ECO:0000256" key="2">
    <source>
        <dbReference type="ARBA" id="ARBA00022475"/>
    </source>
</evidence>
<comment type="subcellular location">
    <subcellularLocation>
        <location evidence="1">Cell membrane</location>
        <topology evidence="1">Multi-pass membrane protein</topology>
    </subcellularLocation>
</comment>
<organism evidence="9 10">
    <name type="scientific">Methanosarcina thermophila (strain ATCC 43570 / DSM 1825 / OCM 12 / VKM B-1830 / TM-1)</name>
    <dbReference type="NCBI Taxonomy" id="523844"/>
    <lineage>
        <taxon>Archaea</taxon>
        <taxon>Methanobacteriati</taxon>
        <taxon>Methanobacteriota</taxon>
        <taxon>Stenosarchaea group</taxon>
        <taxon>Methanomicrobia</taxon>
        <taxon>Methanosarcinales</taxon>
        <taxon>Methanosarcinaceae</taxon>
        <taxon>Methanosarcina</taxon>
    </lineage>
</organism>
<dbReference type="Pfam" id="PF12704">
    <property type="entry name" value="MacB_PCD"/>
    <property type="match status" value="1"/>
</dbReference>
<dbReference type="InterPro" id="IPR003838">
    <property type="entry name" value="ABC3_permease_C"/>
</dbReference>
<keyword evidence="2" id="KW-1003">Cell membrane</keyword>
<evidence type="ECO:0000256" key="6">
    <source>
        <dbReference type="SAM" id="Phobius"/>
    </source>
</evidence>
<evidence type="ECO:0000313" key="9">
    <source>
        <dbReference type="EMBL" id="AKB11909.1"/>
    </source>
</evidence>
<dbReference type="GeneID" id="41601853"/>
<dbReference type="OrthoDB" id="11469at2157"/>
<dbReference type="RefSeq" id="WP_048166170.1">
    <property type="nucleotide sequence ID" value="NZ_CP009501.1"/>
</dbReference>
<dbReference type="HOGENOM" id="CLU_000604_8_1_2"/>
<keyword evidence="3 6" id="KW-0812">Transmembrane</keyword>
<feature type="transmembrane region" description="Helical" evidence="6">
    <location>
        <begin position="20"/>
        <end position="43"/>
    </location>
</feature>
<reference evidence="9 10" key="1">
    <citation type="submission" date="2014-07" db="EMBL/GenBank/DDBJ databases">
        <title>Methanogenic archaea and the global carbon cycle.</title>
        <authorList>
            <person name="Henriksen J.R."/>
            <person name="Luke J."/>
            <person name="Reinhart S."/>
            <person name="Benedict M.N."/>
            <person name="Youngblut N.D."/>
            <person name="Metcalf M.E."/>
            <person name="Whitaker R.J."/>
            <person name="Metcalf W.W."/>
        </authorList>
    </citation>
    <scope>NUCLEOTIDE SEQUENCE [LARGE SCALE GENOMIC DNA]</scope>
    <source>
        <strain evidence="10">ATCC 43570 / DSM 1825 / OCM 12 / VKM B-1830 / TM-1</strain>
    </source>
</reference>
<keyword evidence="9" id="KW-0449">Lipoprotein</keyword>
<dbReference type="PANTHER" id="PTHR30489">
    <property type="entry name" value="LIPOPROTEIN-RELEASING SYSTEM TRANSMEMBRANE PROTEIN LOLE"/>
    <property type="match status" value="1"/>
</dbReference>
<feature type="transmembrane region" description="Helical" evidence="6">
    <location>
        <begin position="256"/>
        <end position="280"/>
    </location>
</feature>
<dbReference type="InterPro" id="IPR051447">
    <property type="entry name" value="Lipoprotein-release_system"/>
</dbReference>
<dbReference type="InterPro" id="IPR025857">
    <property type="entry name" value="MacB_PCD"/>
</dbReference>
<sequence length="389" mass="42141">MRYELFISLRQIRARRFQTILSVGAIALAVMILTVSQALMVGFTDELYDTTVDKLPHVLVSPKEGEDYIYLYRTLVDDISKIEGVSTVSPFLTGEASFRFKTNSLNAELKGVLPKQENNISGIEADMVEGDFRELEYSRNTIVIGSRLADKLEVNLGDSVDVSFPNASPLSLRVVGIFHTGSPLDESLTYTSLDTAQEFYDVADVINGLSVRLEDFNRDREVAAEIEKTGYNARGWTETNPEILRTIAIESTSNTVVLGLIVVIASFGVVSTLNLAVIGATRQIGMLRAMGATVSSIRTIFLLQSGILGLLGALIGTLTGVVVALAIGQYEIPGASSELYGGLTTIPVIVRAQDILFIIIAVFLLNLIAGIYPAQQAAKLDPVKAISSR</sequence>
<feature type="transmembrane region" description="Helical" evidence="6">
    <location>
        <begin position="355"/>
        <end position="374"/>
    </location>
</feature>
<evidence type="ECO:0000259" key="7">
    <source>
        <dbReference type="Pfam" id="PF02687"/>
    </source>
</evidence>
<dbReference type="KEGG" id="mthr:MSTHT_0151"/>
<dbReference type="Pfam" id="PF02687">
    <property type="entry name" value="FtsX"/>
    <property type="match status" value="1"/>
</dbReference>
<evidence type="ECO:0000256" key="3">
    <source>
        <dbReference type="ARBA" id="ARBA00022692"/>
    </source>
</evidence>
<dbReference type="PANTHER" id="PTHR30489:SF0">
    <property type="entry name" value="LIPOPROTEIN-RELEASING SYSTEM TRANSMEMBRANE PROTEIN LOLE"/>
    <property type="match status" value="1"/>
</dbReference>
<feature type="domain" description="ABC3 transporter permease C-terminal" evidence="7">
    <location>
        <begin position="256"/>
        <end position="382"/>
    </location>
</feature>
<feature type="transmembrane region" description="Helical" evidence="6">
    <location>
        <begin position="301"/>
        <end position="327"/>
    </location>
</feature>
<evidence type="ECO:0000259" key="8">
    <source>
        <dbReference type="Pfam" id="PF12704"/>
    </source>
</evidence>
<dbReference type="STRING" id="523844.MSTHT_0151"/>
<protein>
    <submittedName>
        <fullName evidence="9">Lipoprotein releasing system transmembrane protein LolC</fullName>
    </submittedName>
</protein>
<dbReference type="PATRIC" id="fig|523844.20.peg.200"/>
<dbReference type="EMBL" id="CP009501">
    <property type="protein sequence ID" value="AKB11909.1"/>
    <property type="molecule type" value="Genomic_DNA"/>
</dbReference>
<keyword evidence="4 6" id="KW-1133">Transmembrane helix</keyword>
<evidence type="ECO:0000256" key="5">
    <source>
        <dbReference type="ARBA" id="ARBA00023136"/>
    </source>
</evidence>
<proteinExistence type="predicted"/>
<keyword evidence="5 6" id="KW-0472">Membrane</keyword>
<dbReference type="AlphaFoldDB" id="A0A0E3H884"/>
<feature type="domain" description="MacB-like periplasmic core" evidence="8">
    <location>
        <begin position="19"/>
        <end position="228"/>
    </location>
</feature>
<evidence type="ECO:0000256" key="4">
    <source>
        <dbReference type="ARBA" id="ARBA00022989"/>
    </source>
</evidence>